<organism evidence="2 3">
    <name type="scientific">Paraconexibacter antarcticus</name>
    <dbReference type="NCBI Taxonomy" id="2949664"/>
    <lineage>
        <taxon>Bacteria</taxon>
        <taxon>Bacillati</taxon>
        <taxon>Actinomycetota</taxon>
        <taxon>Thermoleophilia</taxon>
        <taxon>Solirubrobacterales</taxon>
        <taxon>Paraconexibacteraceae</taxon>
        <taxon>Paraconexibacter</taxon>
    </lineage>
</organism>
<dbReference type="RefSeq" id="WP_254573185.1">
    <property type="nucleotide sequence ID" value="NZ_CP098502.1"/>
</dbReference>
<dbReference type="PROSITE" id="PS00889">
    <property type="entry name" value="CNMP_BINDING_2"/>
    <property type="match status" value="1"/>
</dbReference>
<name>A0ABY5DWX4_9ACTN</name>
<protein>
    <submittedName>
        <fullName evidence="2">Cyclic nucleotide-binding domain-containing protein</fullName>
    </submittedName>
</protein>
<dbReference type="Proteomes" id="UP001056035">
    <property type="component" value="Chromosome"/>
</dbReference>
<reference evidence="2 3" key="1">
    <citation type="submission" date="2022-06" db="EMBL/GenBank/DDBJ databases">
        <title>Paraconexibacter antarcticus.</title>
        <authorList>
            <person name="Kim C.S."/>
        </authorList>
    </citation>
    <scope>NUCLEOTIDE SEQUENCE [LARGE SCALE GENOMIC DNA]</scope>
    <source>
        <strain evidence="2 3">02-257</strain>
    </source>
</reference>
<evidence type="ECO:0000259" key="1">
    <source>
        <dbReference type="PROSITE" id="PS50042"/>
    </source>
</evidence>
<dbReference type="InterPro" id="IPR000595">
    <property type="entry name" value="cNMP-bd_dom"/>
</dbReference>
<keyword evidence="3" id="KW-1185">Reference proteome</keyword>
<evidence type="ECO:0000313" key="2">
    <source>
        <dbReference type="EMBL" id="UTI66515.1"/>
    </source>
</evidence>
<sequence length="130" mass="14100">MDANRLKNISVFADLGEDGLNLIAALASEVSVPAGKELVREGDYSYDILAIEEGTAKVERGGEHLADLKAGDIIGEMGVLEKAQRTATVTATSPMVLVTMDRWDVKRLAKQSPRVVDELKALIEQRRAHA</sequence>
<evidence type="ECO:0000313" key="3">
    <source>
        <dbReference type="Proteomes" id="UP001056035"/>
    </source>
</evidence>
<dbReference type="PROSITE" id="PS50042">
    <property type="entry name" value="CNMP_BINDING_3"/>
    <property type="match status" value="1"/>
</dbReference>
<feature type="domain" description="Cyclic nucleotide-binding" evidence="1">
    <location>
        <begin position="11"/>
        <end position="108"/>
    </location>
</feature>
<dbReference type="InterPro" id="IPR018488">
    <property type="entry name" value="cNMP-bd_CS"/>
</dbReference>
<dbReference type="SMART" id="SM00100">
    <property type="entry name" value="cNMP"/>
    <property type="match status" value="1"/>
</dbReference>
<dbReference type="InterPro" id="IPR018490">
    <property type="entry name" value="cNMP-bd_dom_sf"/>
</dbReference>
<proteinExistence type="predicted"/>
<gene>
    <name evidence="2" type="ORF">NBH00_09945</name>
</gene>
<dbReference type="InterPro" id="IPR014710">
    <property type="entry name" value="RmlC-like_jellyroll"/>
</dbReference>
<dbReference type="Pfam" id="PF00027">
    <property type="entry name" value="cNMP_binding"/>
    <property type="match status" value="1"/>
</dbReference>
<accession>A0ABY5DWX4</accession>
<dbReference type="CDD" id="cd00038">
    <property type="entry name" value="CAP_ED"/>
    <property type="match status" value="1"/>
</dbReference>
<dbReference type="SUPFAM" id="SSF51206">
    <property type="entry name" value="cAMP-binding domain-like"/>
    <property type="match status" value="1"/>
</dbReference>
<dbReference type="EMBL" id="CP098502">
    <property type="protein sequence ID" value="UTI66515.1"/>
    <property type="molecule type" value="Genomic_DNA"/>
</dbReference>
<dbReference type="Gene3D" id="2.60.120.10">
    <property type="entry name" value="Jelly Rolls"/>
    <property type="match status" value="1"/>
</dbReference>